<proteinExistence type="predicted"/>
<dbReference type="AlphaFoldDB" id="A0A1A5HNG7"/>
<evidence type="ECO:0000313" key="2">
    <source>
        <dbReference type="Proteomes" id="UP000093748"/>
    </source>
</evidence>
<comment type="caution">
    <text evidence="1">The sequence shown here is derived from an EMBL/GenBank/DDBJ whole genome shotgun (WGS) entry which is preliminary data.</text>
</comment>
<name>A0A1A5HNG7_RHILI</name>
<dbReference type="Proteomes" id="UP000093748">
    <property type="component" value="Unassembled WGS sequence"/>
</dbReference>
<evidence type="ECO:0000313" key="1">
    <source>
        <dbReference type="EMBL" id="OBP70448.1"/>
    </source>
</evidence>
<protein>
    <submittedName>
        <fullName evidence="1">Uncharacterized protein</fullName>
    </submittedName>
</protein>
<sequence length="127" mass="13733">MIEFVNSDGLMSSLNPRNLVQLLYVDRHTSKSGTSIICSNWSDETAETAEVIAARIMTQARIVTFRLFVGGKASIPTWFNADAIVEVHETKTGHCAIIAENGTFTLVAETYQQVLAALAAATVILSS</sequence>
<dbReference type="RefSeq" id="WP_032931038.1">
    <property type="nucleotide sequence ID" value="NZ_LZTH01000003.1"/>
</dbReference>
<reference evidence="2" key="1">
    <citation type="submission" date="2016-06" db="EMBL/GenBank/DDBJ databases">
        <title>NZP2037 Pacbio-Illumina hybrid assembly.</title>
        <authorList>
            <person name="Ramsay J.P."/>
        </authorList>
    </citation>
    <scope>NUCLEOTIDE SEQUENCE [LARGE SCALE GENOMIC DNA]</scope>
    <source>
        <strain evidence="2">R7ANS::ICEMlSym2042</strain>
    </source>
</reference>
<dbReference type="GeneID" id="66683015"/>
<organism evidence="1 2">
    <name type="scientific">Rhizobium loti</name>
    <name type="common">Mesorhizobium loti</name>
    <dbReference type="NCBI Taxonomy" id="381"/>
    <lineage>
        <taxon>Bacteria</taxon>
        <taxon>Pseudomonadati</taxon>
        <taxon>Pseudomonadota</taxon>
        <taxon>Alphaproteobacteria</taxon>
        <taxon>Hyphomicrobiales</taxon>
        <taxon>Phyllobacteriaceae</taxon>
        <taxon>Mesorhizobium</taxon>
    </lineage>
</organism>
<dbReference type="EMBL" id="LZTJ01000033">
    <property type="protein sequence ID" value="OBP70448.1"/>
    <property type="molecule type" value="Genomic_DNA"/>
</dbReference>
<accession>A0A1A5HNG7</accession>
<gene>
    <name evidence="1" type="ORF">BAE39_22875</name>
</gene>